<dbReference type="GO" id="GO:0005666">
    <property type="term" value="C:RNA polymerase III complex"/>
    <property type="evidence" value="ECO:0000318"/>
    <property type="project" value="GO_Central"/>
</dbReference>
<comment type="function">
    <text evidence="1">DNA-dependent RNA polymerase catalyzes the transcription of DNA into RNA using the four ribonucleoside triphosphates as substrates. Specific core component of RNA polymerase III which synthesizes small RNAs, such as 5S rRNA and tRNAs.</text>
</comment>
<dbReference type="OrthoDB" id="10265027at2759"/>
<proteinExistence type="inferred from homology"/>
<comment type="similarity">
    <text evidence="1">Belongs to the eukaryotic RPC3/POLR3C RNA polymerase subunit family.</text>
</comment>
<accession>A2EL10</accession>
<comment type="subunit">
    <text evidence="1">Component of the RNA polymerase III (Pol III) complex consisting of 17 subunits.</text>
</comment>
<dbReference type="InterPro" id="IPR036388">
    <property type="entry name" value="WH-like_DNA-bd_sf"/>
</dbReference>
<dbReference type="VEuPathDB" id="TrichDB:TVAGG3_0234690"/>
<dbReference type="VEuPathDB" id="TrichDB:TVAG_322580"/>
<evidence type="ECO:0000313" key="2">
    <source>
        <dbReference type="EMBL" id="EAY06638.1"/>
    </source>
</evidence>
<organism evidence="2 3">
    <name type="scientific">Trichomonas vaginalis (strain ATCC PRA-98 / G3)</name>
    <dbReference type="NCBI Taxonomy" id="412133"/>
    <lineage>
        <taxon>Eukaryota</taxon>
        <taxon>Metamonada</taxon>
        <taxon>Parabasalia</taxon>
        <taxon>Trichomonadida</taxon>
        <taxon>Trichomonadidae</taxon>
        <taxon>Trichomonas</taxon>
    </lineage>
</organism>
<evidence type="ECO:0000313" key="3">
    <source>
        <dbReference type="Proteomes" id="UP000001542"/>
    </source>
</evidence>
<comment type="subcellular location">
    <subcellularLocation>
        <location evidence="1">Nucleus</location>
    </subcellularLocation>
</comment>
<protein>
    <recommendedName>
        <fullName evidence="1">DNA-directed RNA polymerase III subunit RPC3</fullName>
        <shortName evidence="1">RNA polymerase III subunit C3</shortName>
    </recommendedName>
</protein>
<dbReference type="SMR" id="A2EL10"/>
<gene>
    <name evidence="2" type="ORF">TVAG_322580</name>
</gene>
<dbReference type="InterPro" id="IPR039748">
    <property type="entry name" value="RPC3"/>
</dbReference>
<evidence type="ECO:0000256" key="1">
    <source>
        <dbReference type="RuleBase" id="RU367076"/>
    </source>
</evidence>
<dbReference type="PANTHER" id="PTHR12949:SF0">
    <property type="entry name" value="DNA-DIRECTED RNA POLYMERASE III SUBUNIT RPC3"/>
    <property type="match status" value="1"/>
</dbReference>
<keyword evidence="3" id="KW-1185">Reference proteome</keyword>
<dbReference type="InParanoid" id="A2EL10"/>
<reference evidence="2" key="2">
    <citation type="journal article" date="2007" name="Science">
        <title>Draft genome sequence of the sexually transmitted pathogen Trichomonas vaginalis.</title>
        <authorList>
            <person name="Carlton J.M."/>
            <person name="Hirt R.P."/>
            <person name="Silva J.C."/>
            <person name="Delcher A.L."/>
            <person name="Schatz M."/>
            <person name="Zhao Q."/>
            <person name="Wortman J.R."/>
            <person name="Bidwell S.L."/>
            <person name="Alsmark U.C.M."/>
            <person name="Besteiro S."/>
            <person name="Sicheritz-Ponten T."/>
            <person name="Noel C.J."/>
            <person name="Dacks J.B."/>
            <person name="Foster P.G."/>
            <person name="Simillion C."/>
            <person name="Van de Peer Y."/>
            <person name="Miranda-Saavedra D."/>
            <person name="Barton G.J."/>
            <person name="Westrop G.D."/>
            <person name="Mueller S."/>
            <person name="Dessi D."/>
            <person name="Fiori P.L."/>
            <person name="Ren Q."/>
            <person name="Paulsen I."/>
            <person name="Zhang H."/>
            <person name="Bastida-Corcuera F.D."/>
            <person name="Simoes-Barbosa A."/>
            <person name="Brown M.T."/>
            <person name="Hayes R.D."/>
            <person name="Mukherjee M."/>
            <person name="Okumura C.Y."/>
            <person name="Schneider R."/>
            <person name="Smith A.J."/>
            <person name="Vanacova S."/>
            <person name="Villalvazo M."/>
            <person name="Haas B.J."/>
            <person name="Pertea M."/>
            <person name="Feldblyum T.V."/>
            <person name="Utterback T.R."/>
            <person name="Shu C.L."/>
            <person name="Osoegawa K."/>
            <person name="de Jong P.J."/>
            <person name="Hrdy I."/>
            <person name="Horvathova L."/>
            <person name="Zubacova Z."/>
            <person name="Dolezal P."/>
            <person name="Malik S.B."/>
            <person name="Logsdon J.M. Jr."/>
            <person name="Henze K."/>
            <person name="Gupta A."/>
            <person name="Wang C.C."/>
            <person name="Dunne R.L."/>
            <person name="Upcroft J.A."/>
            <person name="Upcroft P."/>
            <person name="White O."/>
            <person name="Salzberg S.L."/>
            <person name="Tang P."/>
            <person name="Chiu C.-H."/>
            <person name="Lee Y.-S."/>
            <person name="Embley T.M."/>
            <person name="Coombs G.H."/>
            <person name="Mottram J.C."/>
            <person name="Tachezy J."/>
            <person name="Fraser-Liggett C.M."/>
            <person name="Johnson P.J."/>
        </authorList>
    </citation>
    <scope>NUCLEOTIDE SEQUENCE [LARGE SCALE GENOMIC DNA]</scope>
    <source>
        <strain evidence="2">G3</strain>
    </source>
</reference>
<dbReference type="PANTHER" id="PTHR12949">
    <property type="entry name" value="RNA POLYMERASE III DNA DIRECTED -RELATED"/>
    <property type="match status" value="1"/>
</dbReference>
<name>A2EL10_TRIV3</name>
<dbReference type="AlphaFoldDB" id="A2EL10"/>
<keyword evidence="1" id="KW-0240">DNA-directed RNA polymerase</keyword>
<dbReference type="EMBL" id="DS113418">
    <property type="protein sequence ID" value="EAY06638.1"/>
    <property type="molecule type" value="Genomic_DNA"/>
</dbReference>
<dbReference type="GO" id="GO:0003697">
    <property type="term" value="F:single-stranded DNA binding"/>
    <property type="evidence" value="ECO:0007669"/>
    <property type="project" value="UniProtKB-UniRule"/>
</dbReference>
<keyword evidence="1" id="KW-0804">Transcription</keyword>
<dbReference type="Gene3D" id="1.10.10.10">
    <property type="entry name" value="Winged helix-like DNA-binding domain superfamily/Winged helix DNA-binding domain"/>
    <property type="match status" value="1"/>
</dbReference>
<reference evidence="2" key="1">
    <citation type="submission" date="2006-10" db="EMBL/GenBank/DDBJ databases">
        <authorList>
            <person name="Amadeo P."/>
            <person name="Zhao Q."/>
            <person name="Wortman J."/>
            <person name="Fraser-Liggett C."/>
            <person name="Carlton J."/>
        </authorList>
    </citation>
    <scope>NUCLEOTIDE SEQUENCE</scope>
    <source>
        <strain evidence="2">G3</strain>
    </source>
</reference>
<dbReference type="RefSeq" id="XP_001318861.1">
    <property type="nucleotide sequence ID" value="XM_001318826.1"/>
</dbReference>
<dbReference type="Proteomes" id="UP000001542">
    <property type="component" value="Unassembled WGS sequence"/>
</dbReference>
<keyword evidence="1" id="KW-0539">Nucleus</keyword>
<dbReference type="STRING" id="5722.A2EL10"/>
<dbReference type="KEGG" id="tva:4764516"/>
<sequence length="428" mass="49027">MQDTSKFWGENHDQVLFKLCTELVRQQLGEDCAKIVEKLSEPVQDEQSLMNLCNMDQLKFRNAFGALSNAGIVTMDPTIAIIPVTIISYLTLPHFMNFAQKFYIIPQDRDLIEILTTKIIKVTTLTAPKLVDTLATEDPKFDRIRALKVTQHLIAKKVFILTDKEEVNFNIQLFLVRLRLEALEKLVEYQDHRVVEVIRALFSPDFKEDALIDCESLKVDHDEIIQALTALTGMQQNEIIGVLGILSSPDICLFSRDFTIIQPMTAIHIFRIKRIAALLAEIGHPLARRVINMLLKNEQIETIKFCDMLMLPKQDALNLLATMQHLGVITCEELEDAPHTTLKRKYRVWKIDLVSAINNAGAYLLAVIGSLMFQVEEEKRENRSILDSKPELSQKIETQTSRVMSERLKILNNTIIDATKKYFEIHQL</sequence>